<organism evidence="11 12">
    <name type="scientific">Paragonimus westermani</name>
    <dbReference type="NCBI Taxonomy" id="34504"/>
    <lineage>
        <taxon>Eukaryota</taxon>
        <taxon>Metazoa</taxon>
        <taxon>Spiralia</taxon>
        <taxon>Lophotrochozoa</taxon>
        <taxon>Platyhelminthes</taxon>
        <taxon>Trematoda</taxon>
        <taxon>Digenea</taxon>
        <taxon>Plagiorchiida</taxon>
        <taxon>Troglotremata</taxon>
        <taxon>Troglotrematidae</taxon>
        <taxon>Paragonimus</taxon>
    </lineage>
</organism>
<dbReference type="GO" id="GO:0005634">
    <property type="term" value="C:nucleus"/>
    <property type="evidence" value="ECO:0007669"/>
    <property type="project" value="UniProtKB-SubCell"/>
</dbReference>
<dbReference type="AlphaFoldDB" id="A0A8T0CZH7"/>
<evidence type="ECO:0000256" key="6">
    <source>
        <dbReference type="ARBA" id="ARBA00022884"/>
    </source>
</evidence>
<keyword evidence="3" id="KW-0677">Repeat</keyword>
<evidence type="ECO:0000313" key="12">
    <source>
        <dbReference type="Proteomes" id="UP000699462"/>
    </source>
</evidence>
<keyword evidence="5" id="KW-0862">Zinc</keyword>
<feature type="compositionally biased region" description="Polar residues" evidence="9">
    <location>
        <begin position="255"/>
        <end position="268"/>
    </location>
</feature>
<evidence type="ECO:0000313" key="11">
    <source>
        <dbReference type="EMBL" id="KAF8560862.1"/>
    </source>
</evidence>
<keyword evidence="7" id="KW-0539">Nucleus</keyword>
<evidence type="ECO:0000256" key="8">
    <source>
        <dbReference type="PROSITE-ProRule" id="PRU00322"/>
    </source>
</evidence>
<dbReference type="PROSITE" id="PS01358">
    <property type="entry name" value="ZF_RANBP2_1"/>
    <property type="match status" value="1"/>
</dbReference>
<dbReference type="InterPro" id="IPR001876">
    <property type="entry name" value="Znf_RanBP2"/>
</dbReference>
<proteinExistence type="predicted"/>
<sequence length="376" mass="41611">MPFKLRCGNLNFAKRDRCNRCDKRRKSSQGANRVRELGKEAAEKSKGLFSADDWSCKNCGNVNWARRSTCNVCNTARVNTLGERTGYGGGFMERDEVVEYKDHGRRSRDSDDEFDEFGRKKKKFRKYSSDGNGDDSTSQHNNETDLARDDDDLSAKEDEEESGDDADLSKYDIWGAEEEDGTQDEKISNSSEKVQADERKDGESDDSSVSGSQSDSSSSSSSSSSVASSSNSHNRSRGLRSKSKSDSPASRELGGTSNRDSLQTTPTGSGRRMRNEHERSRFERGCPLTTETIRPFSYVMRAAYPTCHVLALFFCITSLNASKAFLELTEELMTPSVCLATVCLTVSLSRVLEKASFNLDFVKMAPPFRGGPSVGT</sequence>
<dbReference type="FunFam" id="4.10.1060.10:FF:000004">
    <property type="entry name" value="Zinc finger Ran-binding domain-containing protein 2"/>
    <property type="match status" value="1"/>
</dbReference>
<dbReference type="Proteomes" id="UP000699462">
    <property type="component" value="Unassembled WGS sequence"/>
</dbReference>
<dbReference type="GO" id="GO:0003723">
    <property type="term" value="F:RNA binding"/>
    <property type="evidence" value="ECO:0007669"/>
    <property type="project" value="UniProtKB-KW"/>
</dbReference>
<dbReference type="SMART" id="SM00547">
    <property type="entry name" value="ZnF_RBZ"/>
    <property type="match status" value="2"/>
</dbReference>
<evidence type="ECO:0000256" key="7">
    <source>
        <dbReference type="ARBA" id="ARBA00023242"/>
    </source>
</evidence>
<feature type="compositionally biased region" description="Low complexity" evidence="9">
    <location>
        <begin position="207"/>
        <end position="232"/>
    </location>
</feature>
<reference evidence="11 12" key="1">
    <citation type="submission" date="2019-07" db="EMBL/GenBank/DDBJ databases">
        <title>Annotation for the trematode Paragonimus westermani.</title>
        <authorList>
            <person name="Choi Y.-J."/>
        </authorList>
    </citation>
    <scope>NUCLEOTIDE SEQUENCE [LARGE SCALE GENOMIC DNA]</scope>
    <source>
        <strain evidence="11">180907_Pwestermani</strain>
    </source>
</reference>
<dbReference type="InterPro" id="IPR036443">
    <property type="entry name" value="Znf_RanBP2_sf"/>
</dbReference>
<dbReference type="PROSITE" id="PS50199">
    <property type="entry name" value="ZF_RANBP2_2"/>
    <property type="match status" value="1"/>
</dbReference>
<protein>
    <submittedName>
        <fullName evidence="11">Zinc finger Ran-binding domain-containing protein 2</fullName>
    </submittedName>
</protein>
<keyword evidence="4 8" id="KW-0863">Zinc-finger</keyword>
<evidence type="ECO:0000256" key="2">
    <source>
        <dbReference type="ARBA" id="ARBA00022723"/>
    </source>
</evidence>
<dbReference type="GO" id="GO:0001530">
    <property type="term" value="F:lipopolysaccharide binding"/>
    <property type="evidence" value="ECO:0007669"/>
    <property type="project" value="TreeGrafter"/>
</dbReference>
<keyword evidence="2" id="KW-0479">Metal-binding</keyword>
<evidence type="ECO:0000256" key="4">
    <source>
        <dbReference type="ARBA" id="ARBA00022771"/>
    </source>
</evidence>
<accession>A0A8T0CZH7</accession>
<feature type="domain" description="RanBP2-type" evidence="10">
    <location>
        <begin position="50"/>
        <end position="79"/>
    </location>
</feature>
<dbReference type="PANTHER" id="PTHR12999:SF17">
    <property type="entry name" value="ZINC FINGER RAN-BINDING DOMAIN-CONTAINING PROTEIN 2"/>
    <property type="match status" value="1"/>
</dbReference>
<feature type="compositionally biased region" description="Basic and acidic residues" evidence="9">
    <location>
        <begin position="273"/>
        <end position="283"/>
    </location>
</feature>
<gene>
    <name evidence="11" type="ORF">P879_07269</name>
</gene>
<keyword evidence="12" id="KW-1185">Reference proteome</keyword>
<dbReference type="OrthoDB" id="1878647at2759"/>
<evidence type="ECO:0000256" key="5">
    <source>
        <dbReference type="ARBA" id="ARBA00022833"/>
    </source>
</evidence>
<evidence type="ECO:0000256" key="3">
    <source>
        <dbReference type="ARBA" id="ARBA00022737"/>
    </source>
</evidence>
<feature type="compositionally biased region" description="Polar residues" evidence="9">
    <location>
        <begin position="129"/>
        <end position="141"/>
    </location>
</feature>
<evidence type="ECO:0000259" key="10">
    <source>
        <dbReference type="PROSITE" id="PS50199"/>
    </source>
</evidence>
<name>A0A8T0CZH7_9TREM</name>
<feature type="region of interest" description="Disordered" evidence="9">
    <location>
        <begin position="125"/>
        <end position="283"/>
    </location>
</feature>
<dbReference type="Gene3D" id="4.10.1060.10">
    <property type="entry name" value="Zinc finger, RanBP2-type"/>
    <property type="match status" value="2"/>
</dbReference>
<dbReference type="SUPFAM" id="SSF90209">
    <property type="entry name" value="Ran binding protein zinc finger-like"/>
    <property type="match status" value="2"/>
</dbReference>
<dbReference type="PANTHER" id="PTHR12999">
    <property type="entry name" value="ZINC FINGER RAN-BINDING DOMAIN-CONTAINING PROTEIN 2 ZRANB2-RELATED"/>
    <property type="match status" value="1"/>
</dbReference>
<comment type="caution">
    <text evidence="11">The sequence shown here is derived from an EMBL/GenBank/DDBJ whole genome shotgun (WGS) entry which is preliminary data.</text>
</comment>
<keyword evidence="6" id="KW-0694">RNA-binding</keyword>
<feature type="compositionally biased region" description="Acidic residues" evidence="9">
    <location>
        <begin position="148"/>
        <end position="166"/>
    </location>
</feature>
<comment type="subcellular location">
    <subcellularLocation>
        <location evidence="1">Nucleus</location>
    </subcellularLocation>
</comment>
<evidence type="ECO:0000256" key="9">
    <source>
        <dbReference type="SAM" id="MobiDB-lite"/>
    </source>
</evidence>
<dbReference type="EMBL" id="JTDF01022181">
    <property type="protein sequence ID" value="KAF8560862.1"/>
    <property type="molecule type" value="Genomic_DNA"/>
</dbReference>
<dbReference type="GO" id="GO:0008270">
    <property type="term" value="F:zinc ion binding"/>
    <property type="evidence" value="ECO:0007669"/>
    <property type="project" value="UniProtKB-KW"/>
</dbReference>
<evidence type="ECO:0000256" key="1">
    <source>
        <dbReference type="ARBA" id="ARBA00004123"/>
    </source>
</evidence>